<sequence length="253" mass="27583">MVKNILDASTVNLNRTNAAKVFIEVLWYSEYRLNLTAEALPRRAIKDARAWMSAAMVYQYDCWSALKYVNGTSQVNETMAFLNSLIEYSSNALGMMVNYDNLGNETGSWSPPKTERDGFWELDAGGSTGQEFNGGVPRGLKPDVTVCKADAGGCDFETVQQAVNAAPENEVARRFVIWIKNGLYEEIVRVPLEKRNLVFLGDGMGKTVITGSRNVGQLGVSTYDSATVGVVGDGFMASGITIQNTAGPDTHKL</sequence>
<dbReference type="InterPro" id="IPR035513">
    <property type="entry name" value="Invertase/methylesterase_inhib"/>
</dbReference>
<feature type="domain" description="Pectinesterase inhibitor" evidence="9">
    <location>
        <begin position="3"/>
        <end position="95"/>
    </location>
</feature>
<dbReference type="AlphaFoldDB" id="A0AAN8TV36"/>
<dbReference type="InterPro" id="IPR000070">
    <property type="entry name" value="Pectinesterase_cat"/>
</dbReference>
<reference evidence="10 11" key="1">
    <citation type="submission" date="2024-02" db="EMBL/GenBank/DDBJ databases">
        <title>de novo genome assembly of Solanum bulbocastanum strain 11H21.</title>
        <authorList>
            <person name="Hosaka A.J."/>
        </authorList>
    </citation>
    <scope>NUCLEOTIDE SEQUENCE [LARGE SCALE GENOMIC DNA]</scope>
    <source>
        <tissue evidence="10">Young leaves</tissue>
    </source>
</reference>
<evidence type="ECO:0000256" key="5">
    <source>
        <dbReference type="ARBA" id="ARBA00023085"/>
    </source>
</evidence>
<dbReference type="InterPro" id="IPR011050">
    <property type="entry name" value="Pectin_lyase_fold/virulence"/>
</dbReference>
<keyword evidence="6" id="KW-0961">Cell wall biogenesis/degradation</keyword>
<dbReference type="EMBL" id="JBANQN010000003">
    <property type="protein sequence ID" value="KAK6794009.1"/>
    <property type="molecule type" value="Genomic_DNA"/>
</dbReference>
<keyword evidence="5" id="KW-0063">Aspartyl esterase</keyword>
<evidence type="ECO:0008006" key="12">
    <source>
        <dbReference type="Google" id="ProtNLM"/>
    </source>
</evidence>
<gene>
    <name evidence="10" type="ORF">RDI58_007462</name>
</gene>
<evidence type="ECO:0000256" key="2">
    <source>
        <dbReference type="ARBA" id="ARBA00006027"/>
    </source>
</evidence>
<dbReference type="Pfam" id="PF04043">
    <property type="entry name" value="PMEI"/>
    <property type="match status" value="1"/>
</dbReference>
<protein>
    <recommendedName>
        <fullName evidence="12">Pectinesterase</fullName>
    </recommendedName>
</protein>
<dbReference type="GO" id="GO:0004857">
    <property type="term" value="F:enzyme inhibitor activity"/>
    <property type="evidence" value="ECO:0007669"/>
    <property type="project" value="InterPro"/>
</dbReference>
<evidence type="ECO:0000256" key="3">
    <source>
        <dbReference type="ARBA" id="ARBA00007786"/>
    </source>
</evidence>
<organism evidence="10 11">
    <name type="scientific">Solanum bulbocastanum</name>
    <name type="common">Wild potato</name>
    <dbReference type="NCBI Taxonomy" id="147425"/>
    <lineage>
        <taxon>Eukaryota</taxon>
        <taxon>Viridiplantae</taxon>
        <taxon>Streptophyta</taxon>
        <taxon>Embryophyta</taxon>
        <taxon>Tracheophyta</taxon>
        <taxon>Spermatophyta</taxon>
        <taxon>Magnoliopsida</taxon>
        <taxon>eudicotyledons</taxon>
        <taxon>Gunneridae</taxon>
        <taxon>Pentapetalae</taxon>
        <taxon>asterids</taxon>
        <taxon>lamiids</taxon>
        <taxon>Solanales</taxon>
        <taxon>Solanaceae</taxon>
        <taxon>Solanoideae</taxon>
        <taxon>Solaneae</taxon>
        <taxon>Solanum</taxon>
    </lineage>
</organism>
<dbReference type="GO" id="GO:0030599">
    <property type="term" value="F:pectinesterase activity"/>
    <property type="evidence" value="ECO:0007669"/>
    <property type="project" value="UniProtKB-EC"/>
</dbReference>
<evidence type="ECO:0000256" key="7">
    <source>
        <dbReference type="ARBA" id="ARBA00047928"/>
    </source>
</evidence>
<dbReference type="Proteomes" id="UP001371456">
    <property type="component" value="Unassembled WGS sequence"/>
</dbReference>
<proteinExistence type="inferred from homology"/>
<dbReference type="InterPro" id="IPR012334">
    <property type="entry name" value="Pectin_lyas_fold"/>
</dbReference>
<evidence type="ECO:0000256" key="6">
    <source>
        <dbReference type="ARBA" id="ARBA00023316"/>
    </source>
</evidence>
<dbReference type="InterPro" id="IPR006501">
    <property type="entry name" value="Pectinesterase_inhib_dom"/>
</dbReference>
<dbReference type="Gene3D" id="2.160.20.10">
    <property type="entry name" value="Single-stranded right-handed beta-helix, Pectin lyase-like"/>
    <property type="match status" value="1"/>
</dbReference>
<dbReference type="Gene3D" id="1.20.140.40">
    <property type="entry name" value="Invertase/pectin methylesterase inhibitor family protein"/>
    <property type="match status" value="1"/>
</dbReference>
<accession>A0AAN8TV36</accession>
<comment type="catalytic activity">
    <reaction evidence="7">
        <text>[(1-&gt;4)-alpha-D-galacturonosyl methyl ester](n) + n H2O = [(1-&gt;4)-alpha-D-galacturonosyl](n) + n methanol + n H(+)</text>
        <dbReference type="Rhea" id="RHEA:22380"/>
        <dbReference type="Rhea" id="RHEA-COMP:14570"/>
        <dbReference type="Rhea" id="RHEA-COMP:14573"/>
        <dbReference type="ChEBI" id="CHEBI:15377"/>
        <dbReference type="ChEBI" id="CHEBI:15378"/>
        <dbReference type="ChEBI" id="CHEBI:17790"/>
        <dbReference type="ChEBI" id="CHEBI:140522"/>
        <dbReference type="ChEBI" id="CHEBI:140523"/>
        <dbReference type="EC" id="3.1.1.11"/>
    </reaction>
</comment>
<comment type="caution">
    <text evidence="10">The sequence shown here is derived from an EMBL/GenBank/DDBJ whole genome shotgun (WGS) entry which is preliminary data.</text>
</comment>
<evidence type="ECO:0000259" key="9">
    <source>
        <dbReference type="Pfam" id="PF04043"/>
    </source>
</evidence>
<dbReference type="Pfam" id="PF01095">
    <property type="entry name" value="Pectinesterase"/>
    <property type="match status" value="1"/>
</dbReference>
<comment type="pathway">
    <text evidence="1">Glycan metabolism; pectin degradation; 2-dehydro-3-deoxy-D-gluconate from pectin: step 1/5.</text>
</comment>
<keyword evidence="11" id="KW-1185">Reference proteome</keyword>
<evidence type="ECO:0000256" key="1">
    <source>
        <dbReference type="ARBA" id="ARBA00005184"/>
    </source>
</evidence>
<dbReference type="SUPFAM" id="SSF51126">
    <property type="entry name" value="Pectin lyase-like"/>
    <property type="match status" value="1"/>
</dbReference>
<name>A0AAN8TV36_SOLBU</name>
<evidence type="ECO:0000259" key="8">
    <source>
        <dbReference type="Pfam" id="PF01095"/>
    </source>
</evidence>
<dbReference type="SUPFAM" id="SSF101148">
    <property type="entry name" value="Plant invertase/pectin methylesterase inhibitor"/>
    <property type="match status" value="1"/>
</dbReference>
<evidence type="ECO:0000313" key="11">
    <source>
        <dbReference type="Proteomes" id="UP001371456"/>
    </source>
</evidence>
<keyword evidence="4" id="KW-0378">Hydrolase</keyword>
<dbReference type="GO" id="GO:0042545">
    <property type="term" value="P:cell wall modification"/>
    <property type="evidence" value="ECO:0007669"/>
    <property type="project" value="InterPro"/>
</dbReference>
<comment type="similarity">
    <text evidence="2">In the N-terminal section; belongs to the PMEI family.</text>
</comment>
<comment type="similarity">
    <text evidence="3">In the C-terminal section; belongs to the pectinesterase family.</text>
</comment>
<dbReference type="PANTHER" id="PTHR31707">
    <property type="entry name" value="PECTINESTERASE"/>
    <property type="match status" value="1"/>
</dbReference>
<feature type="domain" description="Pectinesterase catalytic" evidence="8">
    <location>
        <begin position="145"/>
        <end position="252"/>
    </location>
</feature>
<evidence type="ECO:0000256" key="4">
    <source>
        <dbReference type="ARBA" id="ARBA00022801"/>
    </source>
</evidence>
<evidence type="ECO:0000313" key="10">
    <source>
        <dbReference type="EMBL" id="KAK6794009.1"/>
    </source>
</evidence>